<dbReference type="Pfam" id="PF13449">
    <property type="entry name" value="Phytase-like"/>
    <property type="match status" value="1"/>
</dbReference>
<dbReference type="RefSeq" id="WP_307155297.1">
    <property type="nucleotide sequence ID" value="NZ_JAUSUK010000002.1"/>
</dbReference>
<dbReference type="SUPFAM" id="SSF50969">
    <property type="entry name" value="YVTN repeat-like/Quinoprotein amine dehydrogenase"/>
    <property type="match status" value="1"/>
</dbReference>
<dbReference type="PANTHER" id="PTHR46928">
    <property type="entry name" value="MESENCHYME-SPECIFIC CELL SURFACE GLYCOPROTEIN"/>
    <property type="match status" value="1"/>
</dbReference>
<dbReference type="InterPro" id="IPR015943">
    <property type="entry name" value="WD40/YVTN_repeat-like_dom_sf"/>
</dbReference>
<dbReference type="InterPro" id="IPR052956">
    <property type="entry name" value="Mesenchyme-surface_protein"/>
</dbReference>
<dbReference type="InterPro" id="IPR011044">
    <property type="entry name" value="Quino_amine_DH_bsu"/>
</dbReference>
<accession>A0ABU0CDT8</accession>
<evidence type="ECO:0000259" key="2">
    <source>
        <dbReference type="Pfam" id="PF13449"/>
    </source>
</evidence>
<dbReference type="SUPFAM" id="SSF101898">
    <property type="entry name" value="NHL repeat"/>
    <property type="match status" value="1"/>
</dbReference>
<evidence type="ECO:0000256" key="1">
    <source>
        <dbReference type="SAM" id="SignalP"/>
    </source>
</evidence>
<dbReference type="EMBL" id="JAUSUK010000002">
    <property type="protein sequence ID" value="MDQ0327232.1"/>
    <property type="molecule type" value="Genomic_DNA"/>
</dbReference>
<keyword evidence="4" id="KW-1185">Reference proteome</keyword>
<reference evidence="3 4" key="1">
    <citation type="submission" date="2023-07" db="EMBL/GenBank/DDBJ databases">
        <title>Genomic Encyclopedia of Type Strains, Phase IV (KMG-IV): sequencing the most valuable type-strain genomes for metagenomic binning, comparative biology and taxonomic classification.</title>
        <authorList>
            <person name="Goeker M."/>
        </authorList>
    </citation>
    <scope>NUCLEOTIDE SEQUENCE [LARGE SCALE GENOMIC DNA]</scope>
    <source>
        <strain evidence="3 4">DSM 11549</strain>
    </source>
</reference>
<feature type="domain" description="Phytase-like" evidence="2">
    <location>
        <begin position="444"/>
        <end position="708"/>
    </location>
</feature>
<name>A0ABU0CDT8_9BRAD</name>
<feature type="chain" id="PRO_5047493327" description="Phytase-like domain-containing protein" evidence="1">
    <location>
        <begin position="23"/>
        <end position="729"/>
    </location>
</feature>
<evidence type="ECO:0000313" key="4">
    <source>
        <dbReference type="Proteomes" id="UP001230253"/>
    </source>
</evidence>
<dbReference type="PANTHER" id="PTHR46928:SF1">
    <property type="entry name" value="MESENCHYME-SPECIFIC CELL SURFACE GLYCOPROTEIN"/>
    <property type="match status" value="1"/>
</dbReference>
<proteinExistence type="predicted"/>
<comment type="caution">
    <text evidence="3">The sequence shown here is derived from an EMBL/GenBank/DDBJ whole genome shotgun (WGS) entry which is preliminary data.</text>
</comment>
<protein>
    <recommendedName>
        <fullName evidence="2">Phytase-like domain-containing protein</fullName>
    </recommendedName>
</protein>
<sequence length="729" mass="76768">MRLFLSTSALALAAAWSLPAAAQNPEVFNRIATFPVAANMPAERDAASPTVAEIIAATEDGETLVYTDAAQEAVGIIDIADAHAPKPGGFVALAGEPTSVAVTSGKALVAVVTSESYAEPSGEIATVDISGKSVEATCALPGQPDSVALTTDATKIAVVIENERDEDLNEGAIPQAPTGLLVTFPVDKGMVDCSGMQRIDLTGISEIAPDDAEPEFVDVNEAGEAVVTLQENNAIAIVDMATGDVKGGFSAGSVDVDAIDVEKDGRISPTGSLKGAKREPDGVQWLDEDRFVTANEGDYEGGSRGFTIFEKGGSVLWDSGNALEHLAMRIGHYPEKRSAKKGTEPEAIEVATFGNDRLIFVGTERSSFVAVYRDTGAEPQFLQVLPSGIGPEGLLAIPSRKLVVTANEEDLVEDGGARATVMIYEQSREAASYPMIEAAEDVGGWGALSGLTADSGVAGKLYAVSDSFYKDGKIFTIDATAAPARITSAVTVSKDGKPVENLDLEGIAARSAGGFWLASEGNPEKGRNNRILRVSVKGEVEQDIALPQEISSKASRFGLEGVTVIGAGDEETVWLAVQRPWGDDEEGLVKLLSYKPATETWGVVHYPLEQAEKGWVGLSEITAAGEGRLLMIERDNQIGEAARIKRLYAVSHEGVTPSAPGDEAPIVEKTLVHDLLEDLKSTHGYVVDKIEGFALDKDGVAYIVTDNDGVDDSNGETIFMRLEGADLTN</sequence>
<keyword evidence="1" id="KW-0732">Signal</keyword>
<dbReference type="Gene3D" id="2.130.10.10">
    <property type="entry name" value="YVTN repeat-like/Quinoprotein amine dehydrogenase"/>
    <property type="match status" value="1"/>
</dbReference>
<evidence type="ECO:0000313" key="3">
    <source>
        <dbReference type="EMBL" id="MDQ0327232.1"/>
    </source>
</evidence>
<feature type="signal peptide" evidence="1">
    <location>
        <begin position="1"/>
        <end position="22"/>
    </location>
</feature>
<gene>
    <name evidence="3" type="ORF">J2R99_003101</name>
</gene>
<dbReference type="InterPro" id="IPR027372">
    <property type="entry name" value="Phytase-like_dom"/>
</dbReference>
<organism evidence="3 4">
    <name type="scientific">Rhodopseudomonas julia</name>
    <dbReference type="NCBI Taxonomy" id="200617"/>
    <lineage>
        <taxon>Bacteria</taxon>
        <taxon>Pseudomonadati</taxon>
        <taxon>Pseudomonadota</taxon>
        <taxon>Alphaproteobacteria</taxon>
        <taxon>Hyphomicrobiales</taxon>
        <taxon>Nitrobacteraceae</taxon>
        <taxon>Rhodopseudomonas</taxon>
    </lineage>
</organism>
<dbReference type="Proteomes" id="UP001230253">
    <property type="component" value="Unassembled WGS sequence"/>
</dbReference>